<name>A0ABQ8R7U2_FUSEQ</name>
<sequence>MDDKTALNYSIHELIVQNPWFSVHPLEWTSRHLEPLRCKFQIIDAPPETETPVHREETVEEVARLATSHRDKYVSFLDLMLNKSCPFKVIHYGLSLQYGRRRLYPVECDIFVPKTAESMKANTAIAPLVGAFLHYDRVTEAREYRFGQDAERDADDPVQRKKDRKFRLCTPKSWYQDPYLVFHMLSLAQWQSFYVESARYPVCLLVCKTDDEDDAHVYHTIIPENIIEQLYAPTSRFEVTWPVVYQTKIPFKPYGTFFDRLTKHLKLGDISQADEADGKTVESKFTLDTAAMA</sequence>
<proteinExistence type="predicted"/>
<evidence type="ECO:0000313" key="2">
    <source>
        <dbReference type="Proteomes" id="UP001152024"/>
    </source>
</evidence>
<protein>
    <submittedName>
        <fullName evidence="1">Uncharacterized protein</fullName>
    </submittedName>
</protein>
<organism evidence="1 2">
    <name type="scientific">Fusarium equiseti</name>
    <name type="common">Fusarium scirpi</name>
    <dbReference type="NCBI Taxonomy" id="61235"/>
    <lineage>
        <taxon>Eukaryota</taxon>
        <taxon>Fungi</taxon>
        <taxon>Dikarya</taxon>
        <taxon>Ascomycota</taxon>
        <taxon>Pezizomycotina</taxon>
        <taxon>Sordariomycetes</taxon>
        <taxon>Hypocreomycetidae</taxon>
        <taxon>Hypocreales</taxon>
        <taxon>Nectriaceae</taxon>
        <taxon>Fusarium</taxon>
        <taxon>Fusarium incarnatum-equiseti species complex</taxon>
    </lineage>
</organism>
<dbReference type="Proteomes" id="UP001152024">
    <property type="component" value="Unassembled WGS sequence"/>
</dbReference>
<keyword evidence="2" id="KW-1185">Reference proteome</keyword>
<gene>
    <name evidence="1" type="ORF">NW768_007564</name>
</gene>
<comment type="caution">
    <text evidence="1">The sequence shown here is derived from an EMBL/GenBank/DDBJ whole genome shotgun (WGS) entry which is preliminary data.</text>
</comment>
<accession>A0ABQ8R7U2</accession>
<dbReference type="EMBL" id="JAOQBH010000011">
    <property type="protein sequence ID" value="KAJ4129035.1"/>
    <property type="molecule type" value="Genomic_DNA"/>
</dbReference>
<reference evidence="1" key="1">
    <citation type="submission" date="2022-09" db="EMBL/GenBank/DDBJ databases">
        <title>Fusarium specimens isolated from Avocado Roots.</title>
        <authorList>
            <person name="Stajich J."/>
            <person name="Roper C."/>
            <person name="Heimlech-Rivalta G."/>
        </authorList>
    </citation>
    <scope>NUCLEOTIDE SEQUENCE</scope>
    <source>
        <strain evidence="1">CF00095</strain>
    </source>
</reference>
<evidence type="ECO:0000313" key="1">
    <source>
        <dbReference type="EMBL" id="KAJ4129035.1"/>
    </source>
</evidence>